<dbReference type="GO" id="GO:0006508">
    <property type="term" value="P:proteolysis"/>
    <property type="evidence" value="ECO:0007669"/>
    <property type="project" value="UniProtKB-KW"/>
</dbReference>
<dbReference type="SUPFAM" id="SSF143081">
    <property type="entry name" value="BB1717-like"/>
    <property type="match status" value="1"/>
</dbReference>
<dbReference type="InterPro" id="IPR003738">
    <property type="entry name" value="SRAP"/>
</dbReference>
<keyword evidence="4 8" id="KW-0378">Hydrolase</keyword>
<keyword evidence="2 8" id="KW-0645">Protease</keyword>
<organism evidence="9 10">
    <name type="scientific">Pontibacter ummariensis</name>
    <dbReference type="NCBI Taxonomy" id="1610492"/>
    <lineage>
        <taxon>Bacteria</taxon>
        <taxon>Pseudomonadati</taxon>
        <taxon>Bacteroidota</taxon>
        <taxon>Cytophagia</taxon>
        <taxon>Cytophagales</taxon>
        <taxon>Hymenobacteraceae</taxon>
        <taxon>Pontibacter</taxon>
    </lineage>
</organism>
<protein>
    <recommendedName>
        <fullName evidence="8">Abasic site processing protein</fullName>
        <ecNumber evidence="8">3.4.-.-</ecNumber>
    </recommendedName>
</protein>
<gene>
    <name evidence="9" type="ORF">SAMN06296052_13438</name>
</gene>
<accession>A0A239L484</accession>
<keyword evidence="3" id="KW-0227">DNA damage</keyword>
<evidence type="ECO:0000256" key="3">
    <source>
        <dbReference type="ARBA" id="ARBA00022763"/>
    </source>
</evidence>
<evidence type="ECO:0000256" key="1">
    <source>
        <dbReference type="ARBA" id="ARBA00008136"/>
    </source>
</evidence>
<evidence type="ECO:0000256" key="7">
    <source>
        <dbReference type="ARBA" id="ARBA00023239"/>
    </source>
</evidence>
<dbReference type="PANTHER" id="PTHR13604:SF0">
    <property type="entry name" value="ABASIC SITE PROCESSING PROTEIN HMCES"/>
    <property type="match status" value="1"/>
</dbReference>
<keyword evidence="5" id="KW-0190">Covalent protein-DNA linkage</keyword>
<keyword evidence="10" id="KW-1185">Reference proteome</keyword>
<dbReference type="InterPro" id="IPR036590">
    <property type="entry name" value="SRAP-like"/>
</dbReference>
<keyword evidence="6" id="KW-0238">DNA-binding</keyword>
<evidence type="ECO:0000256" key="5">
    <source>
        <dbReference type="ARBA" id="ARBA00023124"/>
    </source>
</evidence>
<dbReference type="AlphaFoldDB" id="A0A239L484"/>
<dbReference type="GO" id="GO:0008233">
    <property type="term" value="F:peptidase activity"/>
    <property type="evidence" value="ECO:0007669"/>
    <property type="project" value="UniProtKB-KW"/>
</dbReference>
<keyword evidence="7" id="KW-0456">Lyase</keyword>
<evidence type="ECO:0000313" key="10">
    <source>
        <dbReference type="Proteomes" id="UP000198432"/>
    </source>
</evidence>
<dbReference type="GO" id="GO:0016829">
    <property type="term" value="F:lyase activity"/>
    <property type="evidence" value="ECO:0007669"/>
    <property type="project" value="UniProtKB-KW"/>
</dbReference>
<dbReference type="EMBL" id="FZOQ01000034">
    <property type="protein sequence ID" value="SNT24354.1"/>
    <property type="molecule type" value="Genomic_DNA"/>
</dbReference>
<evidence type="ECO:0000256" key="8">
    <source>
        <dbReference type="RuleBase" id="RU364100"/>
    </source>
</evidence>
<dbReference type="Proteomes" id="UP000198432">
    <property type="component" value="Unassembled WGS sequence"/>
</dbReference>
<dbReference type="Pfam" id="PF02586">
    <property type="entry name" value="SRAP"/>
    <property type="match status" value="1"/>
</dbReference>
<proteinExistence type="inferred from homology"/>
<dbReference type="EC" id="3.4.-.-" evidence="8"/>
<comment type="similarity">
    <text evidence="1 8">Belongs to the SOS response-associated peptidase family.</text>
</comment>
<name>A0A239L484_9BACT</name>
<reference evidence="10" key="1">
    <citation type="submission" date="2017-06" db="EMBL/GenBank/DDBJ databases">
        <authorList>
            <person name="Varghese N."/>
            <person name="Submissions S."/>
        </authorList>
    </citation>
    <scope>NUCLEOTIDE SEQUENCE [LARGE SCALE GENOMIC DNA]</scope>
    <source>
        <strain evidence="10">NKM1</strain>
    </source>
</reference>
<evidence type="ECO:0000256" key="6">
    <source>
        <dbReference type="ARBA" id="ARBA00023125"/>
    </source>
</evidence>
<sequence length="119" mass="13543">MCGRYSIISKNKEGKGSVRAARLLKQQQVQERYNVAPSQSLPVITGEEPDRLQFFTWGLLPHWAKENSYKRKIINARAESLTEKPLYKGLVNRKRCLVPADSFTSGAIPQPARHPIAFY</sequence>
<evidence type="ECO:0000313" key="9">
    <source>
        <dbReference type="EMBL" id="SNT24354.1"/>
    </source>
</evidence>
<dbReference type="PANTHER" id="PTHR13604">
    <property type="entry name" value="DC12-RELATED"/>
    <property type="match status" value="1"/>
</dbReference>
<evidence type="ECO:0000256" key="4">
    <source>
        <dbReference type="ARBA" id="ARBA00022801"/>
    </source>
</evidence>
<evidence type="ECO:0000256" key="2">
    <source>
        <dbReference type="ARBA" id="ARBA00022670"/>
    </source>
</evidence>
<dbReference type="GO" id="GO:0003697">
    <property type="term" value="F:single-stranded DNA binding"/>
    <property type="evidence" value="ECO:0007669"/>
    <property type="project" value="InterPro"/>
</dbReference>
<dbReference type="Gene3D" id="3.90.1680.10">
    <property type="entry name" value="SOS response associated peptidase-like"/>
    <property type="match status" value="1"/>
</dbReference>
<dbReference type="GO" id="GO:0106300">
    <property type="term" value="P:protein-DNA covalent cross-linking repair"/>
    <property type="evidence" value="ECO:0007669"/>
    <property type="project" value="InterPro"/>
</dbReference>